<dbReference type="EMBL" id="VFOL01000001">
    <property type="protein sequence ID" value="TQL36643.1"/>
    <property type="molecule type" value="Genomic_DNA"/>
</dbReference>
<evidence type="ECO:0000256" key="3">
    <source>
        <dbReference type="ARBA" id="ARBA00022475"/>
    </source>
</evidence>
<protein>
    <recommendedName>
        <fullName evidence="7">TVP38/TMEM64 family membrane protein</fullName>
    </recommendedName>
</protein>
<accession>A0A542XLX3</accession>
<gene>
    <name evidence="10" type="ORF">FB564_1747</name>
    <name evidence="9" type="ORF">Sar04_43390</name>
</gene>
<sequence length="240" mass="24389">MTNDSAGPEAASRFLRIVGSPWPRLAFLLFLLAGAATLLATQGTPDVDTLRDRVAATGPWAPLLFTVGYALGTVLLVPGVLLTAAAGALFGVVGGSTVVLVGATVGAVASFLLGRLLGRPAVERLVGGRLQRLDRFLARRGLVAVIGLRLVPLVPFALLNYGSGVTAVRLRDYALGSAIGMIPGIVAYTAVGGSLTDPTSPQFLLAVAGLAALTLTGAAAARRARRRDSRAAPAAEGAGQ</sequence>
<keyword evidence="3 7" id="KW-1003">Cell membrane</keyword>
<feature type="transmembrane region" description="Helical" evidence="7">
    <location>
        <begin position="89"/>
        <end position="117"/>
    </location>
</feature>
<evidence type="ECO:0000256" key="2">
    <source>
        <dbReference type="ARBA" id="ARBA00008640"/>
    </source>
</evidence>
<evidence type="ECO:0000259" key="8">
    <source>
        <dbReference type="Pfam" id="PF09335"/>
    </source>
</evidence>
<dbReference type="PANTHER" id="PTHR12677:SF59">
    <property type="entry name" value="GOLGI APPARATUS MEMBRANE PROTEIN TVP38-RELATED"/>
    <property type="match status" value="1"/>
</dbReference>
<dbReference type="Proteomes" id="UP000677457">
    <property type="component" value="Unassembled WGS sequence"/>
</dbReference>
<comment type="similarity">
    <text evidence="2 7">Belongs to the TVP38/TMEM64 family.</text>
</comment>
<feature type="transmembrane region" description="Helical" evidence="7">
    <location>
        <begin position="203"/>
        <end position="221"/>
    </location>
</feature>
<dbReference type="GO" id="GO:0005886">
    <property type="term" value="C:plasma membrane"/>
    <property type="evidence" value="ECO:0007669"/>
    <property type="project" value="UniProtKB-SubCell"/>
</dbReference>
<organism evidence="10 11">
    <name type="scientific">Salinispora arenicola</name>
    <dbReference type="NCBI Taxonomy" id="168697"/>
    <lineage>
        <taxon>Bacteria</taxon>
        <taxon>Bacillati</taxon>
        <taxon>Actinomycetota</taxon>
        <taxon>Actinomycetes</taxon>
        <taxon>Micromonosporales</taxon>
        <taxon>Micromonosporaceae</taxon>
        <taxon>Salinispora</taxon>
    </lineage>
</organism>
<dbReference type="GeneID" id="93771033"/>
<keyword evidence="12" id="KW-1185">Reference proteome</keyword>
<dbReference type="AlphaFoldDB" id="A0A542XLX3"/>
<evidence type="ECO:0000313" key="10">
    <source>
        <dbReference type="EMBL" id="TQL36643.1"/>
    </source>
</evidence>
<evidence type="ECO:0000256" key="4">
    <source>
        <dbReference type="ARBA" id="ARBA00022692"/>
    </source>
</evidence>
<reference evidence="9 12" key="2">
    <citation type="submission" date="2021-03" db="EMBL/GenBank/DDBJ databases">
        <title>Whole genome shotgun sequence of Salinispora arenicola NBRC 105043.</title>
        <authorList>
            <person name="Komaki H."/>
            <person name="Tamura T."/>
        </authorList>
    </citation>
    <scope>NUCLEOTIDE SEQUENCE [LARGE SCALE GENOMIC DNA]</scope>
    <source>
        <strain evidence="9 12">NBRC 105043</strain>
    </source>
</reference>
<evidence type="ECO:0000313" key="11">
    <source>
        <dbReference type="Proteomes" id="UP000315983"/>
    </source>
</evidence>
<dbReference type="InterPro" id="IPR032816">
    <property type="entry name" value="VTT_dom"/>
</dbReference>
<dbReference type="Proteomes" id="UP000315983">
    <property type="component" value="Unassembled WGS sequence"/>
</dbReference>
<evidence type="ECO:0000256" key="6">
    <source>
        <dbReference type="ARBA" id="ARBA00023136"/>
    </source>
</evidence>
<feature type="transmembrane region" description="Helical" evidence="7">
    <location>
        <begin position="173"/>
        <end position="191"/>
    </location>
</feature>
<name>A0A542XLX3_SALAC</name>
<evidence type="ECO:0000256" key="5">
    <source>
        <dbReference type="ARBA" id="ARBA00022989"/>
    </source>
</evidence>
<dbReference type="Pfam" id="PF09335">
    <property type="entry name" value="VTT_dom"/>
    <property type="match status" value="1"/>
</dbReference>
<dbReference type="InterPro" id="IPR015414">
    <property type="entry name" value="TMEM64"/>
</dbReference>
<evidence type="ECO:0000313" key="9">
    <source>
        <dbReference type="EMBL" id="GIM87603.1"/>
    </source>
</evidence>
<keyword evidence="5 7" id="KW-1133">Transmembrane helix</keyword>
<dbReference type="RefSeq" id="WP_018802117.1">
    <property type="nucleotide sequence ID" value="NZ_BOQM01000044.1"/>
</dbReference>
<evidence type="ECO:0000256" key="7">
    <source>
        <dbReference type="RuleBase" id="RU366058"/>
    </source>
</evidence>
<evidence type="ECO:0000313" key="12">
    <source>
        <dbReference type="Proteomes" id="UP000677457"/>
    </source>
</evidence>
<reference evidence="10 11" key="1">
    <citation type="submission" date="2019-06" db="EMBL/GenBank/DDBJ databases">
        <title>Sequencing the genomes of 1000 actinobacteria strains.</title>
        <authorList>
            <person name="Klenk H.-P."/>
        </authorList>
    </citation>
    <scope>NUCLEOTIDE SEQUENCE [LARGE SCALE GENOMIC DNA]</scope>
    <source>
        <strain evidence="10 11">DSM 44819</strain>
    </source>
</reference>
<evidence type="ECO:0000256" key="1">
    <source>
        <dbReference type="ARBA" id="ARBA00004651"/>
    </source>
</evidence>
<feature type="domain" description="VTT" evidence="8">
    <location>
        <begin position="77"/>
        <end position="192"/>
    </location>
</feature>
<proteinExistence type="inferred from homology"/>
<feature type="transmembrane region" description="Helical" evidence="7">
    <location>
        <begin position="137"/>
        <end position="161"/>
    </location>
</feature>
<comment type="caution">
    <text evidence="10">The sequence shown here is derived from an EMBL/GenBank/DDBJ whole genome shotgun (WGS) entry which is preliminary data.</text>
</comment>
<keyword evidence="6 7" id="KW-0472">Membrane</keyword>
<comment type="subcellular location">
    <subcellularLocation>
        <location evidence="1 7">Cell membrane</location>
        <topology evidence="1 7">Multi-pass membrane protein</topology>
    </subcellularLocation>
</comment>
<keyword evidence="4 7" id="KW-0812">Transmembrane</keyword>
<feature type="transmembrane region" description="Helical" evidence="7">
    <location>
        <begin position="22"/>
        <end position="40"/>
    </location>
</feature>
<dbReference type="PANTHER" id="PTHR12677">
    <property type="entry name" value="GOLGI APPARATUS MEMBRANE PROTEIN TVP38-RELATED"/>
    <property type="match status" value="1"/>
</dbReference>
<dbReference type="EMBL" id="BOQM01000044">
    <property type="protein sequence ID" value="GIM87603.1"/>
    <property type="molecule type" value="Genomic_DNA"/>
</dbReference>
<feature type="transmembrane region" description="Helical" evidence="7">
    <location>
        <begin position="60"/>
        <end position="82"/>
    </location>
</feature>